<feature type="transmembrane region" description="Helical" evidence="1">
    <location>
        <begin position="12"/>
        <end position="34"/>
    </location>
</feature>
<organism evidence="2 3">
    <name type="scientific">Nibrella saemangeumensis</name>
    <dbReference type="NCBI Taxonomy" id="1084526"/>
    <lineage>
        <taxon>Bacteria</taxon>
        <taxon>Pseudomonadati</taxon>
        <taxon>Bacteroidota</taxon>
        <taxon>Cytophagia</taxon>
        <taxon>Cytophagales</taxon>
        <taxon>Spirosomataceae</taxon>
        <taxon>Nibrella</taxon>
    </lineage>
</organism>
<feature type="transmembrane region" description="Helical" evidence="1">
    <location>
        <begin position="209"/>
        <end position="230"/>
    </location>
</feature>
<comment type="caution">
    <text evidence="2">The sequence shown here is derived from an EMBL/GenBank/DDBJ whole genome shotgun (WGS) entry which is preliminary data.</text>
</comment>
<feature type="transmembrane region" description="Helical" evidence="1">
    <location>
        <begin position="169"/>
        <end position="189"/>
    </location>
</feature>
<keyword evidence="1" id="KW-1133">Transmembrane helix</keyword>
<evidence type="ECO:0000256" key="1">
    <source>
        <dbReference type="SAM" id="Phobius"/>
    </source>
</evidence>
<reference evidence="3" key="1">
    <citation type="journal article" date="2019" name="Int. J. Syst. Evol. Microbiol.">
        <title>The Global Catalogue of Microorganisms (GCM) 10K type strain sequencing project: providing services to taxonomists for standard genome sequencing and annotation.</title>
        <authorList>
            <consortium name="The Broad Institute Genomics Platform"/>
            <consortium name="The Broad Institute Genome Sequencing Center for Infectious Disease"/>
            <person name="Wu L."/>
            <person name="Ma J."/>
        </authorList>
    </citation>
    <scope>NUCLEOTIDE SEQUENCE [LARGE SCALE GENOMIC DNA]</scope>
    <source>
        <strain evidence="3">JCM 17927</strain>
    </source>
</reference>
<evidence type="ECO:0000313" key="3">
    <source>
        <dbReference type="Proteomes" id="UP001501175"/>
    </source>
</evidence>
<feature type="transmembrane region" description="Helical" evidence="1">
    <location>
        <begin position="46"/>
        <end position="68"/>
    </location>
</feature>
<dbReference type="Proteomes" id="UP001501175">
    <property type="component" value="Unassembled WGS sequence"/>
</dbReference>
<dbReference type="RefSeq" id="WP_345249482.1">
    <property type="nucleotide sequence ID" value="NZ_BAABHD010000084.1"/>
</dbReference>
<protein>
    <submittedName>
        <fullName evidence="2">Uncharacterized protein</fullName>
    </submittedName>
</protein>
<proteinExistence type="predicted"/>
<keyword evidence="3" id="KW-1185">Reference proteome</keyword>
<evidence type="ECO:0000313" key="2">
    <source>
        <dbReference type="EMBL" id="GAA4469346.1"/>
    </source>
</evidence>
<gene>
    <name evidence="2" type="ORF">GCM10023189_56240</name>
</gene>
<accession>A0ABP8NQC2</accession>
<dbReference type="EMBL" id="BAABHD010000084">
    <property type="protein sequence ID" value="GAA4469346.1"/>
    <property type="molecule type" value="Genomic_DNA"/>
</dbReference>
<keyword evidence="1" id="KW-0472">Membrane</keyword>
<name>A0ABP8NQC2_9BACT</name>
<feature type="transmembrane region" description="Helical" evidence="1">
    <location>
        <begin position="74"/>
        <end position="93"/>
    </location>
</feature>
<sequence>MQANLSHLHESLPLWLGIAFAMITFTALAGLYRAMQQASPAGSRRALIGLLGWLALTGVLAANDFFLVTGTTPPRFAFILVPAFAFIIGLLSTRSGHRFVDRLPLPALTLLHTVRIPVELTIYAFYLYQQVPELMTFEGRNPDILPGLTAPLVAYLVFNRHWLSSRGLLLWNLVSLGFLFNIVIQAILASPVPFQQFGFEQPNVAVLKFPFIWLPAFVVPLVLFCHVVAIRQLIRSRARKSQSPDTVTDLQVA</sequence>
<keyword evidence="1" id="KW-0812">Transmembrane</keyword>